<evidence type="ECO:0000256" key="1">
    <source>
        <dbReference type="SAM" id="MobiDB-lite"/>
    </source>
</evidence>
<reference evidence="2" key="1">
    <citation type="journal article" date="2022" name="bioRxiv">
        <title>Sequencing and chromosome-scale assembly of the giantPleurodeles waltlgenome.</title>
        <authorList>
            <person name="Brown T."/>
            <person name="Elewa A."/>
            <person name="Iarovenko S."/>
            <person name="Subramanian E."/>
            <person name="Araus A.J."/>
            <person name="Petzold A."/>
            <person name="Susuki M."/>
            <person name="Suzuki K.-i.T."/>
            <person name="Hayashi T."/>
            <person name="Toyoda A."/>
            <person name="Oliveira C."/>
            <person name="Osipova E."/>
            <person name="Leigh N.D."/>
            <person name="Simon A."/>
            <person name="Yun M.H."/>
        </authorList>
    </citation>
    <scope>NUCLEOTIDE SEQUENCE</scope>
    <source>
        <strain evidence="2">20211129_DDA</strain>
        <tissue evidence="2">Liver</tissue>
    </source>
</reference>
<comment type="caution">
    <text evidence="2">The sequence shown here is derived from an EMBL/GenBank/DDBJ whole genome shotgun (WGS) entry which is preliminary data.</text>
</comment>
<evidence type="ECO:0008006" key="4">
    <source>
        <dbReference type="Google" id="ProtNLM"/>
    </source>
</evidence>
<organism evidence="2 3">
    <name type="scientific">Pleurodeles waltl</name>
    <name type="common">Iberian ribbed newt</name>
    <dbReference type="NCBI Taxonomy" id="8319"/>
    <lineage>
        <taxon>Eukaryota</taxon>
        <taxon>Metazoa</taxon>
        <taxon>Chordata</taxon>
        <taxon>Craniata</taxon>
        <taxon>Vertebrata</taxon>
        <taxon>Euteleostomi</taxon>
        <taxon>Amphibia</taxon>
        <taxon>Batrachia</taxon>
        <taxon>Caudata</taxon>
        <taxon>Salamandroidea</taxon>
        <taxon>Salamandridae</taxon>
        <taxon>Pleurodelinae</taxon>
        <taxon>Pleurodeles</taxon>
    </lineage>
</organism>
<protein>
    <recommendedName>
        <fullName evidence="4">Secreted protein</fullName>
    </recommendedName>
</protein>
<evidence type="ECO:0000313" key="3">
    <source>
        <dbReference type="Proteomes" id="UP001066276"/>
    </source>
</evidence>
<dbReference type="Proteomes" id="UP001066276">
    <property type="component" value="Chromosome 2_1"/>
</dbReference>
<evidence type="ECO:0000313" key="2">
    <source>
        <dbReference type="EMBL" id="KAJ1198939.1"/>
    </source>
</evidence>
<proteinExistence type="predicted"/>
<keyword evidence="3" id="KW-1185">Reference proteome</keyword>
<accession>A0AAV7VFZ1</accession>
<feature type="compositionally biased region" description="Basic and acidic residues" evidence="1">
    <location>
        <begin position="179"/>
        <end position="188"/>
    </location>
</feature>
<dbReference type="EMBL" id="JANPWB010000003">
    <property type="protein sequence ID" value="KAJ1198939.1"/>
    <property type="molecule type" value="Genomic_DNA"/>
</dbReference>
<sequence length="206" mass="22963">MLVLYVTVPSSDVLMAMLHGPGQLLVVPATSSGLLGRRAYVRACLSWCFFATVPTGLWVPMPCASPVQGRQGSVLWRPDQTDAAAWPGPRRKRDVDVHPARSRAVRRPRRLHPARRILHKSGTFCGDKLRNANGTKAEYPSRVFSPGGRVRPPSTDNPHPRAYKRFESCTKGTRTHHLPPRESRESSTLERLTARLPCSTPVTHIY</sequence>
<gene>
    <name evidence="2" type="ORF">NDU88_002777</name>
</gene>
<name>A0AAV7VFZ1_PLEWA</name>
<feature type="region of interest" description="Disordered" evidence="1">
    <location>
        <begin position="170"/>
        <end position="190"/>
    </location>
</feature>
<dbReference type="AlphaFoldDB" id="A0AAV7VFZ1"/>
<feature type="region of interest" description="Disordered" evidence="1">
    <location>
        <begin position="81"/>
        <end position="108"/>
    </location>
</feature>